<comment type="similarity">
    <text evidence="2">Belongs to the krueppel C2H2-type zinc-finger protein family.</text>
</comment>
<feature type="domain" description="C2H2-type" evidence="14">
    <location>
        <begin position="480"/>
        <end position="507"/>
    </location>
</feature>
<evidence type="ECO:0000256" key="9">
    <source>
        <dbReference type="ARBA" id="ARBA00023163"/>
    </source>
</evidence>
<gene>
    <name evidence="16" type="primary">LOC110491844</name>
</gene>
<dbReference type="Ensembl" id="ENSOMYT00000049549.2">
    <property type="protein sequence ID" value="ENSOMYP00000045515.2"/>
    <property type="gene ID" value="ENSOMYG00000020825.2"/>
</dbReference>
<keyword evidence="6" id="KW-0862">Zinc</keyword>
<dbReference type="GO" id="GO:0001817">
    <property type="term" value="P:regulation of cytokine production"/>
    <property type="evidence" value="ECO:0007669"/>
    <property type="project" value="TreeGrafter"/>
</dbReference>
<dbReference type="FunFam" id="3.30.160.60:FF:002711">
    <property type="entry name" value="Zinc finger protein 16"/>
    <property type="match status" value="1"/>
</dbReference>
<reference evidence="16" key="1">
    <citation type="submission" date="2020-07" db="EMBL/GenBank/DDBJ databases">
        <title>A long reads based de novo assembly of the rainbow trout Arlee double haploid line genome.</title>
        <authorList>
            <person name="Gao G."/>
            <person name="Palti Y."/>
        </authorList>
    </citation>
    <scope>NUCLEOTIDE SEQUENCE [LARGE SCALE GENOMIC DNA]</scope>
</reference>
<dbReference type="GO" id="GO:0001227">
    <property type="term" value="F:DNA-binding transcription repressor activity, RNA polymerase II-specific"/>
    <property type="evidence" value="ECO:0007669"/>
    <property type="project" value="TreeGrafter"/>
</dbReference>
<feature type="compositionally biased region" description="Basic residues" evidence="13">
    <location>
        <begin position="747"/>
        <end position="764"/>
    </location>
</feature>
<feature type="domain" description="C2H2-type" evidence="14">
    <location>
        <begin position="423"/>
        <end position="445"/>
    </location>
</feature>
<dbReference type="InterPro" id="IPR013087">
    <property type="entry name" value="Znf_C2H2_type"/>
</dbReference>
<dbReference type="Gene3D" id="6.20.210.20">
    <property type="entry name" value="THAP domain"/>
    <property type="match status" value="1"/>
</dbReference>
<feature type="domain" description="THAP-type" evidence="15">
    <location>
        <begin position="5"/>
        <end position="90"/>
    </location>
</feature>
<protein>
    <recommendedName>
        <fullName evidence="18">THAP-type domain-containing protein</fullName>
    </recommendedName>
</protein>
<dbReference type="PROSITE" id="PS00028">
    <property type="entry name" value="ZINC_FINGER_C2H2_1"/>
    <property type="match status" value="6"/>
</dbReference>
<dbReference type="SMART" id="SM00355">
    <property type="entry name" value="ZnF_C2H2"/>
    <property type="match status" value="6"/>
</dbReference>
<dbReference type="GO" id="GO:0008270">
    <property type="term" value="F:zinc ion binding"/>
    <property type="evidence" value="ECO:0007669"/>
    <property type="project" value="UniProtKB-KW"/>
</dbReference>
<dbReference type="InterPro" id="IPR006612">
    <property type="entry name" value="THAP_Znf"/>
</dbReference>
<keyword evidence="4" id="KW-0677">Repeat</keyword>
<evidence type="ECO:0000313" key="16">
    <source>
        <dbReference type="Ensembl" id="ENSOMYP00000045515.2"/>
    </source>
</evidence>
<dbReference type="SMART" id="SM00980">
    <property type="entry name" value="THAP"/>
    <property type="match status" value="1"/>
</dbReference>
<feature type="domain" description="C2H2-type" evidence="14">
    <location>
        <begin position="564"/>
        <end position="589"/>
    </location>
</feature>
<feature type="compositionally biased region" description="Acidic residues" evidence="13">
    <location>
        <begin position="358"/>
        <end position="385"/>
    </location>
</feature>
<accession>A0A8C7R3M5</accession>
<dbReference type="RefSeq" id="XP_021421314.2">
    <property type="nucleotide sequence ID" value="XM_021565639.2"/>
</dbReference>
<dbReference type="PROSITE" id="PS50157">
    <property type="entry name" value="ZINC_FINGER_C2H2_2"/>
    <property type="match status" value="5"/>
</dbReference>
<proteinExistence type="inferred from homology"/>
<dbReference type="GO" id="GO:0000978">
    <property type="term" value="F:RNA polymerase II cis-regulatory region sequence-specific DNA binding"/>
    <property type="evidence" value="ECO:0007669"/>
    <property type="project" value="TreeGrafter"/>
</dbReference>
<dbReference type="GeneID" id="110491844"/>
<reference evidence="16" key="3">
    <citation type="submission" date="2025-09" db="UniProtKB">
        <authorList>
            <consortium name="Ensembl"/>
        </authorList>
    </citation>
    <scope>IDENTIFICATION</scope>
</reference>
<dbReference type="InterPro" id="IPR036236">
    <property type="entry name" value="Znf_C2H2_sf"/>
</dbReference>
<dbReference type="OrthoDB" id="5982876at2759"/>
<dbReference type="PANTHER" id="PTHR24399:SF38">
    <property type="entry name" value="ZINC FINGER AND BTB DOMAIN-CONTAINING PROTEIN 12"/>
    <property type="match status" value="1"/>
</dbReference>
<dbReference type="FunFam" id="3.30.160.60:FF:001480">
    <property type="entry name" value="Si:cabz01071911.3"/>
    <property type="match status" value="1"/>
</dbReference>
<dbReference type="SUPFAM" id="SSF57716">
    <property type="entry name" value="Glucocorticoid receptor-like (DNA-binding domain)"/>
    <property type="match status" value="1"/>
</dbReference>
<evidence type="ECO:0000256" key="13">
    <source>
        <dbReference type="SAM" id="MobiDB-lite"/>
    </source>
</evidence>
<keyword evidence="17" id="KW-1185">Reference proteome</keyword>
<reference evidence="16" key="2">
    <citation type="submission" date="2025-08" db="UniProtKB">
        <authorList>
            <consortium name="Ensembl"/>
        </authorList>
    </citation>
    <scope>IDENTIFICATION</scope>
</reference>
<organism evidence="16 17">
    <name type="scientific">Oncorhynchus mykiss</name>
    <name type="common">Rainbow trout</name>
    <name type="synonym">Salmo gairdneri</name>
    <dbReference type="NCBI Taxonomy" id="8022"/>
    <lineage>
        <taxon>Eukaryota</taxon>
        <taxon>Metazoa</taxon>
        <taxon>Chordata</taxon>
        <taxon>Craniata</taxon>
        <taxon>Vertebrata</taxon>
        <taxon>Euteleostomi</taxon>
        <taxon>Actinopterygii</taxon>
        <taxon>Neopterygii</taxon>
        <taxon>Teleostei</taxon>
        <taxon>Protacanthopterygii</taxon>
        <taxon>Salmoniformes</taxon>
        <taxon>Salmonidae</taxon>
        <taxon>Salmoninae</taxon>
        <taxon>Oncorhynchus</taxon>
    </lineage>
</organism>
<evidence type="ECO:0000256" key="7">
    <source>
        <dbReference type="ARBA" id="ARBA00023015"/>
    </source>
</evidence>
<dbReference type="AlphaFoldDB" id="A0A8C7R3M5"/>
<feature type="compositionally biased region" description="Basic residues" evidence="13">
    <location>
        <begin position="628"/>
        <end position="642"/>
    </location>
</feature>
<keyword evidence="7" id="KW-0805">Transcription regulation</keyword>
<dbReference type="GO" id="GO:0002682">
    <property type="term" value="P:regulation of immune system process"/>
    <property type="evidence" value="ECO:0007669"/>
    <property type="project" value="TreeGrafter"/>
</dbReference>
<feature type="compositionally biased region" description="Basic and acidic residues" evidence="13">
    <location>
        <begin position="713"/>
        <end position="746"/>
    </location>
</feature>
<keyword evidence="10" id="KW-0539">Nucleus</keyword>
<dbReference type="Pfam" id="PF00096">
    <property type="entry name" value="zf-C2H2"/>
    <property type="match status" value="3"/>
</dbReference>
<evidence type="ECO:0000256" key="1">
    <source>
        <dbReference type="ARBA" id="ARBA00004123"/>
    </source>
</evidence>
<dbReference type="KEGG" id="omy:110491844"/>
<keyword evidence="9" id="KW-0804">Transcription</keyword>
<feature type="region of interest" description="Disordered" evidence="13">
    <location>
        <begin position="355"/>
        <end position="385"/>
    </location>
</feature>
<dbReference type="GO" id="GO:0005654">
    <property type="term" value="C:nucleoplasm"/>
    <property type="evidence" value="ECO:0007669"/>
    <property type="project" value="TreeGrafter"/>
</dbReference>
<evidence type="ECO:0000256" key="6">
    <source>
        <dbReference type="ARBA" id="ARBA00022833"/>
    </source>
</evidence>
<dbReference type="Proteomes" id="UP000694395">
    <property type="component" value="Chromosome 16"/>
</dbReference>
<feature type="region of interest" description="Disordered" evidence="13">
    <location>
        <begin position="256"/>
        <end position="297"/>
    </location>
</feature>
<dbReference type="Gene3D" id="3.30.160.60">
    <property type="entry name" value="Classic Zinc Finger"/>
    <property type="match status" value="5"/>
</dbReference>
<comment type="subcellular location">
    <subcellularLocation>
        <location evidence="1">Nucleus</location>
    </subcellularLocation>
</comment>
<evidence type="ECO:0000256" key="11">
    <source>
        <dbReference type="PROSITE-ProRule" id="PRU00042"/>
    </source>
</evidence>
<evidence type="ECO:0000313" key="17">
    <source>
        <dbReference type="Proteomes" id="UP000694395"/>
    </source>
</evidence>
<evidence type="ECO:0000256" key="2">
    <source>
        <dbReference type="ARBA" id="ARBA00006991"/>
    </source>
</evidence>
<evidence type="ECO:0000256" key="10">
    <source>
        <dbReference type="ARBA" id="ARBA00023242"/>
    </source>
</evidence>
<feature type="domain" description="C2H2-type" evidence="14">
    <location>
        <begin position="508"/>
        <end position="535"/>
    </location>
</feature>
<feature type="compositionally biased region" description="Basic residues" evidence="13">
    <location>
        <begin position="685"/>
        <end position="698"/>
    </location>
</feature>
<evidence type="ECO:0000256" key="8">
    <source>
        <dbReference type="ARBA" id="ARBA00023125"/>
    </source>
</evidence>
<evidence type="ECO:0000259" key="15">
    <source>
        <dbReference type="PROSITE" id="PS50950"/>
    </source>
</evidence>
<sequence>MSHISPVTTCSFLGCSKARTDTLHSLPKDPEIRRQWVQFLFTSNPDVHIGTTTRICSAHFNRDSFLNWGPKSMGYAKLFVLKPDAIPTIFPIHEVSVEHMTSGVTKDEGCQYEPPSVCNIMVPSPPRPVLVPLKHNVSTQAYYYRGKNTNKAIQVQPIQKNVGVNTRFTEDIPHRDVNRLNSVTVYMARKYVVYEDCLLPLFKTCPVCRGSCSIDKFIQDTLLTINRFCNHCDHRSQWKSQPFNLPAEYLSPSAAKVSTGTTDAPTGTTGMSTGTSTGTSTDAQTGTSTGTFNNPTLKTAEESGLLLESNDGDICNKGLEDIQTLVFETTLCLDDEVHDDKAIKKKRQLLEEKQKEVVEEEMEGEEEMKEEEEESSDREWEPEVEVGELLASDSEGDSPALCPDCGTFTKGSKTHVCEHVKPFVCQDCGKRFVNEVSLNIHRRIHKPGYVHECKYCLKSLQSRPEKLRHEESHPRVEKPYECPDCPKRFSDIKARDGHIQGHRGPTQHICNICKMEFNKKHILERHMLVHSGDKSYTCPECQRSFNQASHLKSHMRLHTGERPYKCQQCDKSFNHNVSLKSHVQRYHPGLGYGTKEKEEGQELISNSASQTEQQVMIEESGEPETGQKRVKRALRAGRKRKRQTFDPEEFVESKNSDSEFNPEVGESGSNSDSDFNPEEEESGSKRRSTGRPIGRPKGRPGTSRKIYAGTVGKELDGSNLNEHKSAKQWEQEEERQSDPEVVGERGSKRKATSRGRGRGRGRPKTIREMHEGTTCEELVGSNLNEQVPPIETALSELLESCWPIQNVDEAFDPMPN</sequence>
<evidence type="ECO:0000256" key="4">
    <source>
        <dbReference type="ARBA" id="ARBA00022737"/>
    </source>
</evidence>
<keyword evidence="8 12" id="KW-0238">DNA-binding</keyword>
<feature type="compositionally biased region" description="Polar residues" evidence="13">
    <location>
        <begin position="603"/>
        <end position="614"/>
    </location>
</feature>
<evidence type="ECO:0008006" key="18">
    <source>
        <dbReference type="Google" id="ProtNLM"/>
    </source>
</evidence>
<dbReference type="SMART" id="SM00692">
    <property type="entry name" value="DM3"/>
    <property type="match status" value="1"/>
</dbReference>
<dbReference type="SUPFAM" id="SSF57667">
    <property type="entry name" value="beta-beta-alpha zinc fingers"/>
    <property type="match status" value="3"/>
</dbReference>
<keyword evidence="3" id="KW-0479">Metal-binding</keyword>
<dbReference type="FunFam" id="3.30.160.60:FF:000110">
    <property type="entry name" value="Zinc finger protein-like"/>
    <property type="match status" value="1"/>
</dbReference>
<dbReference type="Pfam" id="PF05485">
    <property type="entry name" value="THAP"/>
    <property type="match status" value="1"/>
</dbReference>
<dbReference type="GeneTree" id="ENSGT00940000162287"/>
<evidence type="ECO:0000256" key="3">
    <source>
        <dbReference type="ARBA" id="ARBA00022723"/>
    </source>
</evidence>
<keyword evidence="5 11" id="KW-0863">Zinc-finger</keyword>
<evidence type="ECO:0000256" key="5">
    <source>
        <dbReference type="ARBA" id="ARBA00022771"/>
    </source>
</evidence>
<name>A0A8C7R3M5_ONCMY</name>
<dbReference type="PROSITE" id="PS50950">
    <property type="entry name" value="ZF_THAP"/>
    <property type="match status" value="1"/>
</dbReference>
<feature type="domain" description="C2H2-type" evidence="14">
    <location>
        <begin position="536"/>
        <end position="563"/>
    </location>
</feature>
<dbReference type="PANTHER" id="PTHR24399">
    <property type="entry name" value="ZINC FINGER AND BTB DOMAIN-CONTAINING"/>
    <property type="match status" value="1"/>
</dbReference>
<evidence type="ECO:0000259" key="14">
    <source>
        <dbReference type="PROSITE" id="PS50157"/>
    </source>
</evidence>
<feature type="compositionally biased region" description="Low complexity" evidence="13">
    <location>
        <begin position="259"/>
        <end position="291"/>
    </location>
</feature>
<feature type="region of interest" description="Disordered" evidence="13">
    <location>
        <begin position="587"/>
        <end position="771"/>
    </location>
</feature>
<evidence type="ECO:0000256" key="12">
    <source>
        <dbReference type="PROSITE-ProRule" id="PRU00309"/>
    </source>
</evidence>
<dbReference type="InterPro" id="IPR038441">
    <property type="entry name" value="THAP_Znf_sf"/>
</dbReference>